<dbReference type="PANTHER" id="PTHR43404">
    <property type="entry name" value="LIPOPOLYSACCHARIDE CHOLINEPHOSPHOTRANSFERASE LICD"/>
    <property type="match status" value="1"/>
</dbReference>
<accession>A0AAJ3DAM7</accession>
<dbReference type="InterPro" id="IPR007074">
    <property type="entry name" value="LicD/FKTN/FKRP_NTP_transf"/>
</dbReference>
<organism evidence="2 3">
    <name type="scientific">Weissella confusa</name>
    <name type="common">Lactobacillus confusus</name>
    <dbReference type="NCBI Taxonomy" id="1583"/>
    <lineage>
        <taxon>Bacteria</taxon>
        <taxon>Bacillati</taxon>
        <taxon>Bacillota</taxon>
        <taxon>Bacilli</taxon>
        <taxon>Lactobacillales</taxon>
        <taxon>Lactobacillaceae</taxon>
        <taxon>Weissella</taxon>
    </lineage>
</organism>
<gene>
    <name evidence="2" type="ORF">GTU77_02975</name>
</gene>
<protein>
    <recommendedName>
        <fullName evidence="1">LicD/FKTN/FKRP nucleotidyltransferase domain-containing protein</fullName>
    </recommendedName>
</protein>
<feature type="domain" description="LicD/FKTN/FKRP nucleotidyltransferase" evidence="1">
    <location>
        <begin position="29"/>
        <end position="256"/>
    </location>
</feature>
<dbReference type="AlphaFoldDB" id="A0AAJ3DAM7"/>
<sequence>MVTNPSESGLAEIQQKELDVLAEILRIFHEHDLGYFVTGGTVLGAKYYKDFIPYDDDIDIAMPRGDYDKFLNLAAHNLKQGFNIKHYSLDSAFKYTIIRVENENIDIYELSDPEKKVAHPSIDIAPLDGTPKSKLGQFIFFKKLSVLRALLSWHYADSINLNHKRSKKELIMIKAVQLFAPIGKLFSPAKIKEVIDLTLKHYPVEKSDRVGTYMGAYKEREMISSDIWGEGKIMQFNEFKVNGPSKVDEYIKVMYGEFRELSDEEALNMRHYILSEKG</sequence>
<comment type="caution">
    <text evidence="2">The sequence shown here is derived from an EMBL/GenBank/DDBJ whole genome shotgun (WGS) entry which is preliminary data.</text>
</comment>
<evidence type="ECO:0000259" key="1">
    <source>
        <dbReference type="Pfam" id="PF04991"/>
    </source>
</evidence>
<dbReference type="EMBL" id="JAAAMQ010000004">
    <property type="protein sequence ID" value="NBA11174.1"/>
    <property type="molecule type" value="Genomic_DNA"/>
</dbReference>
<dbReference type="PANTHER" id="PTHR43404:SF2">
    <property type="entry name" value="LIPOPOLYSACCHARIDE CHOLINEPHOSPHOTRANSFERASE LICD"/>
    <property type="match status" value="1"/>
</dbReference>
<dbReference type="RefSeq" id="WP_161690464.1">
    <property type="nucleotide sequence ID" value="NZ_JAAAMQ010000004.1"/>
</dbReference>
<dbReference type="InterPro" id="IPR052942">
    <property type="entry name" value="LPS_cholinephosphotransferase"/>
</dbReference>
<dbReference type="Pfam" id="PF04991">
    <property type="entry name" value="LicD"/>
    <property type="match status" value="1"/>
</dbReference>
<evidence type="ECO:0000313" key="2">
    <source>
        <dbReference type="EMBL" id="NBA11174.1"/>
    </source>
</evidence>
<proteinExistence type="predicted"/>
<reference evidence="2" key="1">
    <citation type="submission" date="2020-01" db="EMBL/GenBank/DDBJ databases">
        <title>First Reported Case and Whole Genome of Weissella confusa in an Equid.</title>
        <authorList>
            <person name="Little S.V."/>
            <person name="Lawhon S.D."/>
        </authorList>
    </citation>
    <scope>NUCLEOTIDE SEQUENCE</scope>
    <source>
        <strain evidence="2">718955</strain>
    </source>
</reference>
<evidence type="ECO:0000313" key="3">
    <source>
        <dbReference type="Proteomes" id="UP000719917"/>
    </source>
</evidence>
<dbReference type="Proteomes" id="UP000719917">
    <property type="component" value="Unassembled WGS sequence"/>
</dbReference>
<dbReference type="GO" id="GO:0009100">
    <property type="term" value="P:glycoprotein metabolic process"/>
    <property type="evidence" value="ECO:0007669"/>
    <property type="project" value="UniProtKB-ARBA"/>
</dbReference>
<name>A0AAJ3DAM7_WEICO</name>